<dbReference type="AlphaFoldDB" id="A0A8A7K9Z6"/>
<evidence type="ECO:0000259" key="1">
    <source>
        <dbReference type="Pfam" id="PF07833"/>
    </source>
</evidence>
<feature type="domain" description="Copper amine oxidase-like N-terminal" evidence="1">
    <location>
        <begin position="39"/>
        <end position="121"/>
    </location>
</feature>
<gene>
    <name evidence="3" type="ORF">GM661_02455</name>
</gene>
<protein>
    <recommendedName>
        <fullName evidence="5">Intracellular proteinase inhibitor BsuPI domain-containing protein</fullName>
    </recommendedName>
</protein>
<dbReference type="RefSeq" id="WP_230868592.1">
    <property type="nucleotide sequence ID" value="NZ_CP046640.1"/>
</dbReference>
<name>A0A8A7K9Z6_9FIRM</name>
<organism evidence="3 4">
    <name type="scientific">Iocasia fonsfrigidae</name>
    <dbReference type="NCBI Taxonomy" id="2682810"/>
    <lineage>
        <taxon>Bacteria</taxon>
        <taxon>Bacillati</taxon>
        <taxon>Bacillota</taxon>
        <taxon>Clostridia</taxon>
        <taxon>Halanaerobiales</taxon>
        <taxon>Halanaerobiaceae</taxon>
        <taxon>Iocasia</taxon>
    </lineage>
</organism>
<dbReference type="EMBL" id="CP046640">
    <property type="protein sequence ID" value="QTL96915.1"/>
    <property type="molecule type" value="Genomic_DNA"/>
</dbReference>
<dbReference type="KEGG" id="ifn:GM661_02455"/>
<dbReference type="InterPro" id="IPR038144">
    <property type="entry name" value="IPI"/>
</dbReference>
<dbReference type="Pfam" id="PF07833">
    <property type="entry name" value="Cu_amine_oxidN1"/>
    <property type="match status" value="1"/>
</dbReference>
<evidence type="ECO:0000313" key="3">
    <source>
        <dbReference type="EMBL" id="QTL96915.1"/>
    </source>
</evidence>
<sequence length="247" mass="27867">MKQGIIYRGVMMGLITCFLIIAILFAFNDNLGAAGDNDYITLQPHIIDGQEMFQLKELAAQYQWLLGYNAESRSIYINTRGEQLSFSLEEGIIDGNPLPVAPVIYQGRTYLSIEAVRTVLQTVLTEDLPSMIGGLYTDADNYSEGEIITTHLRLYNIAQESVFLNFGSGQSYDLALLQNDEEVWRWSEGRFFTMALIRRELESGNKLVYDVEIEEEIKPGEYTLVGEIATVENRLVLNQIGIEISAE</sequence>
<dbReference type="InterPro" id="IPR012854">
    <property type="entry name" value="Cu_amine_oxidase-like_N"/>
</dbReference>
<evidence type="ECO:0008006" key="5">
    <source>
        <dbReference type="Google" id="ProtNLM"/>
    </source>
</evidence>
<dbReference type="Gene3D" id="2.60.40.2360">
    <property type="entry name" value="Intracellular proteinase inhibitor BsuPI"/>
    <property type="match status" value="1"/>
</dbReference>
<dbReference type="Pfam" id="PF12690">
    <property type="entry name" value="BsuPI"/>
    <property type="match status" value="1"/>
</dbReference>
<proteinExistence type="predicted"/>
<dbReference type="InterPro" id="IPR020481">
    <property type="entry name" value="Intracell_prot_inh_BsuPI"/>
</dbReference>
<evidence type="ECO:0000313" key="4">
    <source>
        <dbReference type="Proteomes" id="UP000665020"/>
    </source>
</evidence>
<reference evidence="3" key="1">
    <citation type="submission" date="2019-12" db="EMBL/GenBank/DDBJ databases">
        <authorList>
            <person name="zhang j."/>
            <person name="sun C.M."/>
        </authorList>
    </citation>
    <scope>NUCLEOTIDE SEQUENCE</scope>
    <source>
        <strain evidence="3">NS-1</strain>
    </source>
</reference>
<accession>A0A8A7K9Z6</accession>
<feature type="domain" description="Intracellular proteinase inhibitor BsuPI" evidence="2">
    <location>
        <begin position="137"/>
        <end position="231"/>
    </location>
</feature>
<evidence type="ECO:0000259" key="2">
    <source>
        <dbReference type="Pfam" id="PF12690"/>
    </source>
</evidence>
<dbReference type="Proteomes" id="UP000665020">
    <property type="component" value="Chromosome"/>
</dbReference>
<keyword evidence="4" id="KW-1185">Reference proteome</keyword>